<evidence type="ECO:0000313" key="3">
    <source>
        <dbReference type="Proteomes" id="UP001234989"/>
    </source>
</evidence>
<organism evidence="2 3">
    <name type="scientific">Solanum verrucosum</name>
    <dbReference type="NCBI Taxonomy" id="315347"/>
    <lineage>
        <taxon>Eukaryota</taxon>
        <taxon>Viridiplantae</taxon>
        <taxon>Streptophyta</taxon>
        <taxon>Embryophyta</taxon>
        <taxon>Tracheophyta</taxon>
        <taxon>Spermatophyta</taxon>
        <taxon>Magnoliopsida</taxon>
        <taxon>eudicotyledons</taxon>
        <taxon>Gunneridae</taxon>
        <taxon>Pentapetalae</taxon>
        <taxon>asterids</taxon>
        <taxon>lamiids</taxon>
        <taxon>Solanales</taxon>
        <taxon>Solanaceae</taxon>
        <taxon>Solanoideae</taxon>
        <taxon>Solaneae</taxon>
        <taxon>Solanum</taxon>
    </lineage>
</organism>
<evidence type="ECO:0000313" key="2">
    <source>
        <dbReference type="EMBL" id="WMV22606.1"/>
    </source>
</evidence>
<reference evidence="2" key="1">
    <citation type="submission" date="2023-08" db="EMBL/GenBank/DDBJ databases">
        <title>A de novo genome assembly of Solanum verrucosum Schlechtendal, a Mexican diploid species geographically isolated from the other diploid A-genome species in potato relatives.</title>
        <authorList>
            <person name="Hosaka K."/>
        </authorList>
    </citation>
    <scope>NUCLEOTIDE SEQUENCE</scope>
    <source>
        <tissue evidence="2">Young leaves</tissue>
    </source>
</reference>
<dbReference type="Proteomes" id="UP001234989">
    <property type="component" value="Chromosome 3"/>
</dbReference>
<dbReference type="AlphaFoldDB" id="A0AAF0QG13"/>
<feature type="compositionally biased region" description="Polar residues" evidence="1">
    <location>
        <begin position="82"/>
        <end position="94"/>
    </location>
</feature>
<feature type="region of interest" description="Disordered" evidence="1">
    <location>
        <begin position="77"/>
        <end position="101"/>
    </location>
</feature>
<name>A0AAF0QG13_SOLVR</name>
<proteinExistence type="predicted"/>
<sequence>MAVATTATTHFTVLQQPQVLFAPKSRSSPDACSIYTRTFSFPSGKSRSNHHFQYHTKSKYGVLNCICCSTDSNSRRGLGPSDGNTNKGKNSVTARRQAKGTVRPQSKYFLLCNLSRNSLPRPMFKLKDQVDVSCFRKKNFSMTRTNFFIVRNLVENLDLPITLFFELGKVVLYHKTVHGLY</sequence>
<accession>A0AAF0QG13</accession>
<dbReference type="EMBL" id="CP133614">
    <property type="protein sequence ID" value="WMV22606.1"/>
    <property type="molecule type" value="Genomic_DNA"/>
</dbReference>
<gene>
    <name evidence="2" type="ORF">MTR67_015991</name>
</gene>
<evidence type="ECO:0000256" key="1">
    <source>
        <dbReference type="SAM" id="MobiDB-lite"/>
    </source>
</evidence>
<protein>
    <submittedName>
        <fullName evidence="2">Uncharacterized protein</fullName>
    </submittedName>
</protein>
<keyword evidence="3" id="KW-1185">Reference proteome</keyword>